<organism evidence="2 3">
    <name type="scientific">Paenibacillus solisilvae</name>
    <dbReference type="NCBI Taxonomy" id="2486751"/>
    <lineage>
        <taxon>Bacteria</taxon>
        <taxon>Bacillati</taxon>
        <taxon>Bacillota</taxon>
        <taxon>Bacilli</taxon>
        <taxon>Bacillales</taxon>
        <taxon>Paenibacillaceae</taxon>
        <taxon>Paenibacillus</taxon>
    </lineage>
</organism>
<proteinExistence type="predicted"/>
<dbReference type="InterPro" id="IPR008984">
    <property type="entry name" value="SMAD_FHA_dom_sf"/>
</dbReference>
<accession>A0ABW0VSS0</accession>
<name>A0ABW0VSS0_9BACL</name>
<evidence type="ECO:0000313" key="3">
    <source>
        <dbReference type="Proteomes" id="UP001596047"/>
    </source>
</evidence>
<sequence length="187" mass="20440">MPNSPLLSHVSSASNQPIRASIDVINKDLADSTGSNRRFGLMESIERRTAVSERQEGVQLSRMINNDATVLLGQDKQAEENESRLPACWLEREAEGVTEQIVLQAVSFVIGRAGDGVHYVDSSSGISRAHLELSGKQGEWAAKDVGSRNGSAWNGQMMIPYKAYPLKSGDCIQLAGNKGPKYFYRTL</sequence>
<feature type="domain" description="FHA" evidence="1">
    <location>
        <begin position="108"/>
        <end position="158"/>
    </location>
</feature>
<dbReference type="SMART" id="SM00240">
    <property type="entry name" value="FHA"/>
    <property type="match status" value="1"/>
</dbReference>
<dbReference type="Proteomes" id="UP001596047">
    <property type="component" value="Unassembled WGS sequence"/>
</dbReference>
<dbReference type="Gene3D" id="2.60.200.20">
    <property type="match status" value="1"/>
</dbReference>
<dbReference type="CDD" id="cd00060">
    <property type="entry name" value="FHA"/>
    <property type="match status" value="1"/>
</dbReference>
<dbReference type="PROSITE" id="PS50006">
    <property type="entry name" value="FHA_DOMAIN"/>
    <property type="match status" value="1"/>
</dbReference>
<gene>
    <name evidence="2" type="ORF">ACFPYJ_04130</name>
</gene>
<dbReference type="EMBL" id="JBHSOW010000015">
    <property type="protein sequence ID" value="MFC5648318.1"/>
    <property type="molecule type" value="Genomic_DNA"/>
</dbReference>
<reference evidence="3" key="1">
    <citation type="journal article" date="2019" name="Int. J. Syst. Evol. Microbiol.">
        <title>The Global Catalogue of Microorganisms (GCM) 10K type strain sequencing project: providing services to taxonomists for standard genome sequencing and annotation.</title>
        <authorList>
            <consortium name="The Broad Institute Genomics Platform"/>
            <consortium name="The Broad Institute Genome Sequencing Center for Infectious Disease"/>
            <person name="Wu L."/>
            <person name="Ma J."/>
        </authorList>
    </citation>
    <scope>NUCLEOTIDE SEQUENCE [LARGE SCALE GENOMIC DNA]</scope>
    <source>
        <strain evidence="3">CGMCC 1.3240</strain>
    </source>
</reference>
<dbReference type="RefSeq" id="WP_379186767.1">
    <property type="nucleotide sequence ID" value="NZ_JBHSOW010000015.1"/>
</dbReference>
<evidence type="ECO:0000259" key="1">
    <source>
        <dbReference type="PROSITE" id="PS50006"/>
    </source>
</evidence>
<dbReference type="InterPro" id="IPR000253">
    <property type="entry name" value="FHA_dom"/>
</dbReference>
<dbReference type="Pfam" id="PF00498">
    <property type="entry name" value="FHA"/>
    <property type="match status" value="1"/>
</dbReference>
<comment type="caution">
    <text evidence="2">The sequence shown here is derived from an EMBL/GenBank/DDBJ whole genome shotgun (WGS) entry which is preliminary data.</text>
</comment>
<protein>
    <submittedName>
        <fullName evidence="2">FHA domain-containing protein</fullName>
    </submittedName>
</protein>
<evidence type="ECO:0000313" key="2">
    <source>
        <dbReference type="EMBL" id="MFC5648318.1"/>
    </source>
</evidence>
<keyword evidence="3" id="KW-1185">Reference proteome</keyword>
<dbReference type="SUPFAM" id="SSF49879">
    <property type="entry name" value="SMAD/FHA domain"/>
    <property type="match status" value="1"/>
</dbReference>